<dbReference type="Gene3D" id="3.40.50.10680">
    <property type="entry name" value="CofD-like domains"/>
    <property type="match status" value="1"/>
</dbReference>
<dbReference type="STRING" id="1348662.CARG_05140"/>
<organism evidence="3 4">
    <name type="scientific">Corynebacterium argentoratense DSM 44202</name>
    <dbReference type="NCBI Taxonomy" id="1348662"/>
    <lineage>
        <taxon>Bacteria</taxon>
        <taxon>Bacillati</taxon>
        <taxon>Actinomycetota</taxon>
        <taxon>Actinomycetes</taxon>
        <taxon>Mycobacteriales</taxon>
        <taxon>Corynebacteriaceae</taxon>
        <taxon>Corynebacterium</taxon>
    </lineage>
</organism>
<dbReference type="KEGG" id="caz:CARG_05140"/>
<dbReference type="eggNOG" id="COG0391">
    <property type="taxonomic scope" value="Bacteria"/>
</dbReference>
<dbReference type="InterPro" id="IPR002882">
    <property type="entry name" value="CofD"/>
</dbReference>
<gene>
    <name evidence="3" type="ORF">CARG_05140</name>
</gene>
<protein>
    <recommendedName>
        <fullName evidence="2">Putative gluconeogenesis factor</fullName>
    </recommendedName>
</protein>
<dbReference type="PANTHER" id="PTHR30135:SF3">
    <property type="entry name" value="GLUCONEOGENESIS FACTOR-RELATED"/>
    <property type="match status" value="1"/>
</dbReference>
<evidence type="ECO:0000256" key="2">
    <source>
        <dbReference type="HAMAP-Rule" id="MF_00973"/>
    </source>
</evidence>
<dbReference type="GO" id="GO:0043743">
    <property type="term" value="F:LPPG:FO 2-phospho-L-lactate transferase activity"/>
    <property type="evidence" value="ECO:0007669"/>
    <property type="project" value="InterPro"/>
</dbReference>
<keyword evidence="4" id="KW-1185">Reference proteome</keyword>
<dbReference type="CDD" id="cd07187">
    <property type="entry name" value="YvcK_like"/>
    <property type="match status" value="1"/>
</dbReference>
<dbReference type="HAMAP" id="MF_00973">
    <property type="entry name" value="Gluconeogen_factor"/>
    <property type="match status" value="1"/>
</dbReference>
<sequence>MGGGHGLFQTLTAAKLLEPDAITAVVTVADDGGSSGRIRREMDTIPPGDLRMALAALSPDTPQGNLWEETLQHRFGGHGALAGHALGNLLLVGLSDVLGSHVQALDMLASMLRSRGRVLPVCPIPLDIEADVAGLEDDPRMMRAVRGQVAVATTPGEVRRVRVVPEQPAATPEALSAIMEADLVTLGPGSWFSSVIPHLLVPEIVEALNDTSAHRVVVLNLTSEPGETQGFSTERHIHMLRQHAPMLRLDTVLVDSSTLLSRSEREHVVRAAESIGARVEYADLTLVEDGQQGRDSVAWKSPRHDPHKLAAALAALSA</sequence>
<dbReference type="Pfam" id="PF01933">
    <property type="entry name" value="CofD"/>
    <property type="match status" value="1"/>
</dbReference>
<proteinExistence type="inferred from homology"/>
<dbReference type="PANTHER" id="PTHR30135">
    <property type="entry name" value="UNCHARACTERIZED PROTEIN YVCK-RELATED"/>
    <property type="match status" value="1"/>
</dbReference>
<dbReference type="AlphaFoldDB" id="U3GUL1"/>
<dbReference type="InterPro" id="IPR038136">
    <property type="entry name" value="CofD-like_dom_sf"/>
</dbReference>
<dbReference type="HOGENOM" id="CLU_044041_1_0_11"/>
<dbReference type="SUPFAM" id="SSF142338">
    <property type="entry name" value="CofD-like"/>
    <property type="match status" value="1"/>
</dbReference>
<reference evidence="3 4" key="1">
    <citation type="journal article" date="2013" name="Genome Announc.">
        <title>Whole-Genome Sequence of the Clinical Strain Corynebacterium argentoratense DSM 44202, Isolated from a Human Throat Specimen.</title>
        <authorList>
            <person name="Bomholt C."/>
            <person name="Glaub A."/>
            <person name="Gravermann K."/>
            <person name="Albersmeier A."/>
            <person name="Brinkrolf K."/>
            <person name="Ruckert C."/>
            <person name="Tauch A."/>
        </authorList>
    </citation>
    <scope>NUCLEOTIDE SEQUENCE [LARGE SCALE GENOMIC DNA]</scope>
    <source>
        <strain evidence="3">DSM 44202</strain>
    </source>
</reference>
<dbReference type="EMBL" id="CP006365">
    <property type="protein sequence ID" value="AGU15165.1"/>
    <property type="molecule type" value="Genomic_DNA"/>
</dbReference>
<evidence type="ECO:0000313" key="4">
    <source>
        <dbReference type="Proteomes" id="UP000016943"/>
    </source>
</evidence>
<comment type="function">
    <text evidence="2">Required for morphogenesis under gluconeogenic growth conditions.</text>
</comment>
<evidence type="ECO:0000256" key="1">
    <source>
        <dbReference type="ARBA" id="ARBA00022490"/>
    </source>
</evidence>
<comment type="subcellular location">
    <subcellularLocation>
        <location evidence="2">Cytoplasm</location>
    </subcellularLocation>
</comment>
<comment type="similarity">
    <text evidence="2">Belongs to the gluconeogenesis factor family.</text>
</comment>
<name>U3GUL1_9CORY</name>
<dbReference type="Proteomes" id="UP000016943">
    <property type="component" value="Chromosome"/>
</dbReference>
<dbReference type="GO" id="GO:0005737">
    <property type="term" value="C:cytoplasm"/>
    <property type="evidence" value="ECO:0007669"/>
    <property type="project" value="UniProtKB-SubCell"/>
</dbReference>
<accession>U3GUL1</accession>
<dbReference type="GO" id="GO:0008360">
    <property type="term" value="P:regulation of cell shape"/>
    <property type="evidence" value="ECO:0007669"/>
    <property type="project" value="UniProtKB-UniRule"/>
</dbReference>
<evidence type="ECO:0000313" key="3">
    <source>
        <dbReference type="EMBL" id="AGU15165.1"/>
    </source>
</evidence>
<dbReference type="NCBIfam" id="TIGR01826">
    <property type="entry name" value="CofD_related"/>
    <property type="match status" value="1"/>
</dbReference>
<dbReference type="InterPro" id="IPR010119">
    <property type="entry name" value="Gluconeogen_factor"/>
</dbReference>
<keyword evidence="1 2" id="KW-0963">Cytoplasm</keyword>
<dbReference type="PATRIC" id="fig|1348662.3.peg.1009"/>